<dbReference type="InterPro" id="IPR046335">
    <property type="entry name" value="LacI/GalR-like_sensor"/>
</dbReference>
<reference evidence="5 6" key="1">
    <citation type="submission" date="2018-03" db="EMBL/GenBank/DDBJ databases">
        <title>Draft genome of Deinococcus sp. OD32.</title>
        <authorList>
            <person name="Wang X.-P."/>
            <person name="Du Z.-J."/>
        </authorList>
    </citation>
    <scope>NUCLEOTIDE SEQUENCE [LARGE SCALE GENOMIC DNA]</scope>
    <source>
        <strain evidence="5 6">OD32</strain>
    </source>
</reference>
<sequence>MTHTVTLVQVARAAGVSPSTVSRVLNGTAQVSEIRAALVRRAVDHLGYTHRAASPRPVTGPSGLIGVLTPDLGSPFYTDALKGIERGLLDSGYSPLVVSGQGRPGAEAHALRVLLGRRVEGLLLLGGGLPDGQLQAVAARVPVGVLGRQVNLSAWGGVCLTLDQRPAARDLVTYLVGRGHRVIGHISGPPEHADARERLGGYREALEECGLRFQPSLVVQGDFQEASGVIAMQRLLQRCPQVSAVFCANDQMAYGARLALHRLGRRVPQDLSLIGFDDLPGSAYTTPPLSSVRQPMAEMGRWLARAVLARLRGEPADPLTPRPELMLRESVATRGDAWSGLPTVPRSQSRYPGGR</sequence>
<feature type="domain" description="HTH lacI-type" evidence="4">
    <location>
        <begin position="5"/>
        <end position="59"/>
    </location>
</feature>
<accession>A0A2T3WBX8</accession>
<evidence type="ECO:0000313" key="5">
    <source>
        <dbReference type="EMBL" id="PTA69253.1"/>
    </source>
</evidence>
<dbReference type="PANTHER" id="PTHR30146">
    <property type="entry name" value="LACI-RELATED TRANSCRIPTIONAL REPRESSOR"/>
    <property type="match status" value="1"/>
</dbReference>
<dbReference type="SMART" id="SM00354">
    <property type="entry name" value="HTH_LACI"/>
    <property type="match status" value="1"/>
</dbReference>
<evidence type="ECO:0000256" key="2">
    <source>
        <dbReference type="ARBA" id="ARBA00023125"/>
    </source>
</evidence>
<dbReference type="Pfam" id="PF00356">
    <property type="entry name" value="LacI"/>
    <property type="match status" value="1"/>
</dbReference>
<evidence type="ECO:0000313" key="6">
    <source>
        <dbReference type="Proteomes" id="UP000240317"/>
    </source>
</evidence>
<dbReference type="InterPro" id="IPR010982">
    <property type="entry name" value="Lambda_DNA-bd_dom_sf"/>
</dbReference>
<keyword evidence="2" id="KW-0238">DNA-binding</keyword>
<dbReference type="InterPro" id="IPR028082">
    <property type="entry name" value="Peripla_BP_I"/>
</dbReference>
<dbReference type="Pfam" id="PF13377">
    <property type="entry name" value="Peripla_BP_3"/>
    <property type="match status" value="1"/>
</dbReference>
<keyword evidence="1" id="KW-0805">Transcription regulation</keyword>
<dbReference type="Gene3D" id="3.40.50.2300">
    <property type="match status" value="2"/>
</dbReference>
<protein>
    <submittedName>
        <fullName evidence="5">Transcriptional regulator</fullName>
    </submittedName>
</protein>
<organism evidence="5 6">
    <name type="scientific">Deinococcus arcticus</name>
    <dbReference type="NCBI Taxonomy" id="2136176"/>
    <lineage>
        <taxon>Bacteria</taxon>
        <taxon>Thermotogati</taxon>
        <taxon>Deinococcota</taxon>
        <taxon>Deinococci</taxon>
        <taxon>Deinococcales</taxon>
        <taxon>Deinococcaceae</taxon>
        <taxon>Deinococcus</taxon>
    </lineage>
</organism>
<dbReference type="InterPro" id="IPR000843">
    <property type="entry name" value="HTH_LacI"/>
</dbReference>
<dbReference type="OrthoDB" id="9785825at2"/>
<dbReference type="CDD" id="cd01392">
    <property type="entry name" value="HTH_LacI"/>
    <property type="match status" value="1"/>
</dbReference>
<dbReference type="GO" id="GO:0003700">
    <property type="term" value="F:DNA-binding transcription factor activity"/>
    <property type="evidence" value="ECO:0007669"/>
    <property type="project" value="TreeGrafter"/>
</dbReference>
<keyword evidence="3" id="KW-0804">Transcription</keyword>
<gene>
    <name evidence="5" type="ORF">C8263_02610</name>
</gene>
<dbReference type="RefSeq" id="WP_107136563.1">
    <property type="nucleotide sequence ID" value="NZ_PYSV01000002.1"/>
</dbReference>
<evidence type="ECO:0000256" key="1">
    <source>
        <dbReference type="ARBA" id="ARBA00023015"/>
    </source>
</evidence>
<dbReference type="GO" id="GO:0000976">
    <property type="term" value="F:transcription cis-regulatory region binding"/>
    <property type="evidence" value="ECO:0007669"/>
    <property type="project" value="TreeGrafter"/>
</dbReference>
<evidence type="ECO:0000259" key="4">
    <source>
        <dbReference type="PROSITE" id="PS50932"/>
    </source>
</evidence>
<dbReference type="AlphaFoldDB" id="A0A2T3WBX8"/>
<dbReference type="SUPFAM" id="SSF47413">
    <property type="entry name" value="lambda repressor-like DNA-binding domains"/>
    <property type="match status" value="1"/>
</dbReference>
<dbReference type="Gene3D" id="1.10.260.40">
    <property type="entry name" value="lambda repressor-like DNA-binding domains"/>
    <property type="match status" value="1"/>
</dbReference>
<dbReference type="Proteomes" id="UP000240317">
    <property type="component" value="Unassembled WGS sequence"/>
</dbReference>
<proteinExistence type="predicted"/>
<dbReference type="PROSITE" id="PS50932">
    <property type="entry name" value="HTH_LACI_2"/>
    <property type="match status" value="1"/>
</dbReference>
<dbReference type="PANTHER" id="PTHR30146:SF109">
    <property type="entry name" value="HTH-TYPE TRANSCRIPTIONAL REGULATOR GALS"/>
    <property type="match status" value="1"/>
</dbReference>
<dbReference type="SUPFAM" id="SSF53822">
    <property type="entry name" value="Periplasmic binding protein-like I"/>
    <property type="match status" value="1"/>
</dbReference>
<name>A0A2T3WBX8_9DEIO</name>
<keyword evidence="6" id="KW-1185">Reference proteome</keyword>
<comment type="caution">
    <text evidence="5">The sequence shown here is derived from an EMBL/GenBank/DDBJ whole genome shotgun (WGS) entry which is preliminary data.</text>
</comment>
<evidence type="ECO:0000256" key="3">
    <source>
        <dbReference type="ARBA" id="ARBA00023163"/>
    </source>
</evidence>
<dbReference type="EMBL" id="PYSV01000002">
    <property type="protein sequence ID" value="PTA69253.1"/>
    <property type="molecule type" value="Genomic_DNA"/>
</dbReference>